<comment type="caution">
    <text evidence="5">The sequence shown here is derived from an EMBL/GenBank/DDBJ whole genome shotgun (WGS) entry which is preliminary data.</text>
</comment>
<name>A0ABQ2QTR8_9GAMM</name>
<sequence length="223" mass="24600">MLADAQEITAQLTDAQLVQINSLYQQPASSSALKALTQQLNLHTDTRGQFMQQRHLAVLKKPLQSQGRFIFSPIQGLVWQQLKPFSSLMVLKDQQLIQQNSQGKVQYLSAAASGNPIAQQLPRLLQAIMAGDINALSTDFALFMPSENTGSVWQLGLQAKDPQVHASMGNITLSGDTHIRTLIMTSQQANISDYTYIQFTDTEQGPLRDSELALFSLNSELAQ</sequence>
<evidence type="ECO:0000256" key="2">
    <source>
        <dbReference type="ARBA" id="ARBA00022448"/>
    </source>
</evidence>
<keyword evidence="4" id="KW-0653">Protein transport</keyword>
<evidence type="ECO:0000313" key="6">
    <source>
        <dbReference type="Proteomes" id="UP000654004"/>
    </source>
</evidence>
<keyword evidence="6" id="KW-1185">Reference proteome</keyword>
<dbReference type="EMBL" id="BMQW01000008">
    <property type="protein sequence ID" value="GGP93407.1"/>
    <property type="molecule type" value="Genomic_DNA"/>
</dbReference>
<dbReference type="CDD" id="cd16325">
    <property type="entry name" value="LolA"/>
    <property type="match status" value="1"/>
</dbReference>
<dbReference type="InterPro" id="IPR004564">
    <property type="entry name" value="OM_lipoprot_carrier_LolA-like"/>
</dbReference>
<proteinExistence type="predicted"/>
<keyword evidence="3" id="KW-0732">Signal</keyword>
<gene>
    <name evidence="5" type="ORF">GCM10009410_29220</name>
</gene>
<evidence type="ECO:0000256" key="4">
    <source>
        <dbReference type="ARBA" id="ARBA00022927"/>
    </source>
</evidence>
<dbReference type="InterPro" id="IPR029046">
    <property type="entry name" value="LolA/LolB/LppX"/>
</dbReference>
<evidence type="ECO:0000256" key="1">
    <source>
        <dbReference type="ARBA" id="ARBA00011245"/>
    </source>
</evidence>
<dbReference type="Proteomes" id="UP000654004">
    <property type="component" value="Unassembled WGS sequence"/>
</dbReference>
<comment type="subunit">
    <text evidence="1">Monomer.</text>
</comment>
<accession>A0ABQ2QTR8</accession>
<reference evidence="6" key="1">
    <citation type="journal article" date="2019" name="Int. J. Syst. Evol. Microbiol.">
        <title>The Global Catalogue of Microorganisms (GCM) 10K type strain sequencing project: providing services to taxonomists for standard genome sequencing and annotation.</title>
        <authorList>
            <consortium name="The Broad Institute Genomics Platform"/>
            <consortium name="The Broad Institute Genome Sequencing Center for Infectious Disease"/>
            <person name="Wu L."/>
            <person name="Ma J."/>
        </authorList>
    </citation>
    <scope>NUCLEOTIDE SEQUENCE [LARGE SCALE GENOMIC DNA]</scope>
    <source>
        <strain evidence="6">JCM 32305</strain>
    </source>
</reference>
<dbReference type="SUPFAM" id="SSF89392">
    <property type="entry name" value="Prokaryotic lipoproteins and lipoprotein localization factors"/>
    <property type="match status" value="1"/>
</dbReference>
<protein>
    <recommendedName>
        <fullName evidence="7">Outer membrane lipoprotein carrier protein LolA</fullName>
    </recommendedName>
</protein>
<keyword evidence="2" id="KW-0813">Transport</keyword>
<evidence type="ECO:0000256" key="3">
    <source>
        <dbReference type="ARBA" id="ARBA00022729"/>
    </source>
</evidence>
<dbReference type="Pfam" id="PF19574">
    <property type="entry name" value="LolA_3"/>
    <property type="match status" value="1"/>
</dbReference>
<dbReference type="Gene3D" id="2.50.20.10">
    <property type="entry name" value="Lipoprotein localisation LolA/LolB/LppX"/>
    <property type="match status" value="1"/>
</dbReference>
<evidence type="ECO:0008006" key="7">
    <source>
        <dbReference type="Google" id="ProtNLM"/>
    </source>
</evidence>
<evidence type="ECO:0000313" key="5">
    <source>
        <dbReference type="EMBL" id="GGP93407.1"/>
    </source>
</evidence>
<organism evidence="5 6">
    <name type="scientific">Shewanella ulleungensis</name>
    <dbReference type="NCBI Taxonomy" id="2282699"/>
    <lineage>
        <taxon>Bacteria</taxon>
        <taxon>Pseudomonadati</taxon>
        <taxon>Pseudomonadota</taxon>
        <taxon>Gammaproteobacteria</taxon>
        <taxon>Alteromonadales</taxon>
        <taxon>Shewanellaceae</taxon>
        <taxon>Shewanella</taxon>
    </lineage>
</organism>